<protein>
    <submittedName>
        <fullName evidence="2">Uncharacterized protein</fullName>
    </submittedName>
</protein>
<evidence type="ECO:0000313" key="2">
    <source>
        <dbReference type="EMBL" id="KAH7420939.1"/>
    </source>
</evidence>
<feature type="region of interest" description="Disordered" evidence="1">
    <location>
        <begin position="1"/>
        <end position="22"/>
    </location>
</feature>
<organism evidence="2 3">
    <name type="scientific">Ceratopteris richardii</name>
    <name type="common">Triangle waterfern</name>
    <dbReference type="NCBI Taxonomy" id="49495"/>
    <lineage>
        <taxon>Eukaryota</taxon>
        <taxon>Viridiplantae</taxon>
        <taxon>Streptophyta</taxon>
        <taxon>Embryophyta</taxon>
        <taxon>Tracheophyta</taxon>
        <taxon>Polypodiopsida</taxon>
        <taxon>Polypodiidae</taxon>
        <taxon>Polypodiales</taxon>
        <taxon>Pteridineae</taxon>
        <taxon>Pteridaceae</taxon>
        <taxon>Parkerioideae</taxon>
        <taxon>Ceratopteris</taxon>
    </lineage>
</organism>
<gene>
    <name evidence="2" type="ORF">KP509_13G031300</name>
</gene>
<comment type="caution">
    <text evidence="2">The sequence shown here is derived from an EMBL/GenBank/DDBJ whole genome shotgun (WGS) entry which is preliminary data.</text>
</comment>
<evidence type="ECO:0000256" key="1">
    <source>
        <dbReference type="SAM" id="MobiDB-lite"/>
    </source>
</evidence>
<dbReference type="Proteomes" id="UP000825935">
    <property type="component" value="Chromosome 13"/>
</dbReference>
<keyword evidence="3" id="KW-1185">Reference proteome</keyword>
<reference evidence="2" key="1">
    <citation type="submission" date="2021-08" db="EMBL/GenBank/DDBJ databases">
        <title>WGS assembly of Ceratopteris richardii.</title>
        <authorList>
            <person name="Marchant D.B."/>
            <person name="Chen G."/>
            <person name="Jenkins J."/>
            <person name="Shu S."/>
            <person name="Leebens-Mack J."/>
            <person name="Grimwood J."/>
            <person name="Schmutz J."/>
            <person name="Soltis P."/>
            <person name="Soltis D."/>
            <person name="Chen Z.-H."/>
        </authorList>
    </citation>
    <scope>NUCLEOTIDE SEQUENCE</scope>
    <source>
        <strain evidence="2">Whitten #5841</strain>
        <tissue evidence="2">Leaf</tissue>
    </source>
</reference>
<dbReference type="EMBL" id="CM035418">
    <property type="protein sequence ID" value="KAH7420939.1"/>
    <property type="molecule type" value="Genomic_DNA"/>
</dbReference>
<accession>A0A8T2TJY9</accession>
<evidence type="ECO:0000313" key="3">
    <source>
        <dbReference type="Proteomes" id="UP000825935"/>
    </source>
</evidence>
<name>A0A8T2TJY9_CERRI</name>
<sequence length="115" mass="12456">MPTVTSSAESTERSRDAIAPAIIPSLRRRNHLQSRSTVLLAPSPSPGKFDDRASALLDIEMDRSHERQQGSRGIGILLLDCTLKSPTQEEKGPGTYALSSSSPSYVYTGSKLEII</sequence>
<proteinExistence type="predicted"/>
<dbReference type="AlphaFoldDB" id="A0A8T2TJY9"/>